<dbReference type="InParanoid" id="A0A0V0QBT0"/>
<feature type="chain" id="PRO_5006867390" evidence="1">
    <location>
        <begin position="24"/>
        <end position="7068"/>
    </location>
</feature>
<evidence type="ECO:0000313" key="2">
    <source>
        <dbReference type="EMBL" id="KRW99610.1"/>
    </source>
</evidence>
<keyword evidence="3" id="KW-1185">Reference proteome</keyword>
<evidence type="ECO:0000313" key="3">
    <source>
        <dbReference type="Proteomes" id="UP000054937"/>
    </source>
</evidence>
<proteinExistence type="predicted"/>
<dbReference type="EMBL" id="LDAU01000205">
    <property type="protein sequence ID" value="KRW99610.1"/>
    <property type="molecule type" value="Genomic_DNA"/>
</dbReference>
<organism evidence="2 3">
    <name type="scientific">Pseudocohnilembus persalinus</name>
    <name type="common">Ciliate</name>
    <dbReference type="NCBI Taxonomy" id="266149"/>
    <lineage>
        <taxon>Eukaryota</taxon>
        <taxon>Sar</taxon>
        <taxon>Alveolata</taxon>
        <taxon>Ciliophora</taxon>
        <taxon>Intramacronucleata</taxon>
        <taxon>Oligohymenophorea</taxon>
        <taxon>Scuticociliatia</taxon>
        <taxon>Philasterida</taxon>
        <taxon>Pseudocohnilembidae</taxon>
        <taxon>Pseudocohnilembus</taxon>
    </lineage>
</organism>
<name>A0A0V0QBT0_PSEPJ</name>
<protein>
    <submittedName>
        <fullName evidence="2">Uncharacterized protein</fullName>
    </submittedName>
</protein>
<feature type="signal peptide" evidence="1">
    <location>
        <begin position="1"/>
        <end position="23"/>
    </location>
</feature>
<sequence length="7068" mass="787646">MKQRNFIFCLLIILLFCFSETEQALTRVGSNFLKPYATNKGEKTFYRFQFLPENEILENGKIKVTFPQEFDVHNFQLESYSSPALECALAQGENDFQNVECTYFSGNVVVVDAGAIYKQKQTLVIGEISNPTGVASSSYFRIVTLYNDVEVDRNDGFGTVAFADAPGTVLSPTVNFVSNQRISEGSTYLFTFQSSQNYYGETTLRFTFPYGYDSQKSMCEVQGLYGQNPNTEMYHNKRIATCVKADKSLLSSEIQQVKIINMINPSFAGTFEGFKIEIMDGDSSIVLEQIEFSGALTIQPGLLTGTYKADAAFKWAPDMSYGFMINLVNQVDENGKLYLKFTTGTDQWGLWSKNCTIISGINELEDSSPTCSLNDDGVSYKIENFKSLGPEERIVVQIDLESPHLMGDYDVEVSTYNSLENAYIDQNTISVSVNDTYGINERWIVHPIQAPIKLQAGQTGALEMTFFLKNELPQTNVGTTGRFRVEVFPPLQKPPDPTLETGTLNCDFYAEIDAESCIFITNQTNNATHWQFGDGVMEKTTIYVNTPENYAFKESEIPITITSQGATSGYDTGITIDKIVKRYLFHIFMFDDDSYDVPTDVPTEFYFCEFVSDPFDFGVGDITASLLHLNSAQYSYLTVEVTQNQFTELIDEYWDRIRNYKIRILFHLYNGWQYGSGQYLGWDQDIYIEHPCIVTGTMTTSANNLRCDLYAISTNGKAIVDVYGFQTDQMDLGQSIKVEIPKLKLGTYNNYNYIHVYLVEETPGMQDEHVVLLQQTYVNLGVIKSTVTTTNSGSVVQSNNIINKASDHTYTLGTFTTGGEYLIIQLPLESDDWPELTLTNSVYGDYIIQITCGAYNCNIFGDLVGQIIIEDTFGTSVTLNVNGVFTNPPYEDTWTFNAQMIKSQTITESHNFYVQISAEAIITSSFACVDTAPYYAEHEYLFQVTFDTVNKVQAGGAVELVFTGLQVQQTELFYCLVSGLTGATEAGINCYVPAGSTDSIVVENLEEISAGTSVSISFYLEVPGSDVTPEVEITTYWESALNHRVDFVSGVTAAAMTITLEKANDLEIVEKPTVQYAPYVDYTGPLEFEINFASTVSYFYIDLEDFTYPLDSNQPLNCYIDGTQKYCSITVDSPLRIYFSQTLASGSHTVYITTEEASPFNGITWPSASRFYRFSVFGYVSLNQEYFSTYIFVNPEPFHYLDVQFLTQTVDAYNIFTLSFQNTQAILAYDDSASTGGRIWIEFPTVDRSGNPMFESNIYGSSSHGDDMGCYVISGLTASGGDVSCILIESRESGLPAYIEIINFGAVAADTQVEIMVGKVKTPASLVNIRIGVLTFNFDGNQSNDGVRTYLNYQDQITFINIKTDASNADSTNTYSGANTIPFNSGDVNSNAILYNKYWYDNTDLAVGDIFIVELPSNLQLAAGDNSQCDTSLYDWCRNMHGISWVIFKAKTAYTKNASDAVNQDAYIEVDVLPACIPVTSYNVYTYVYSGAIYQGKVVSQISTAGWSSIIKTVSTSSASIIGNNDKYKTNLDYVEFLITFTVPEDVPTEGSVGITFDSNFQKVYPRCRSAINHATPSQLYNTVGDYVGDLDCQVQNTYTWVLTGFKDLTSGDTVAIVGYAKNPASALTPSFDINLYGNQDNDLSTNGCLIASGSVNLDSAIVSAQNLEIKSDFIFKSSTYITEGINAPFILKTTFNQNIAATTGDVTIQLPADDISQISYNGNGFIYDAALDAYLVCYFEKISTGDKIGCSQTSSTVNSGVLGEVLQIILVPDEDLIAGTEYLTVLKSTNKDTVTTFEGINYPSQKGIYQVSISSNSAANVDYLYLEVYGASFTTAELQNYNYNQNDFTLLRVQVQPSTQIDSDDLLVIEIATQSADSEDYFDETNVSYDTFDDITFDLVQTGTIVQCDCKYYKGSIVQKLGIKIVCTNFSDGTNPANFATTETLQFVFKIEQSVTSIADDLLYVPVFLYSFDPDTISKTNFNFFEHKFLVKGTTLTDTALTAGFSLTDTSFDATTDLSFTVPAMGANDNYVLLFQTDLPRASTITTHTDGDIIYASECQALILTVTAAIASKIVTISGHINQDHTLSTTEKEVYGFLNQPESKTTTRYFFNGADSYPDLTFISSEITTLSINLLHTAITEEKQLNDLVIQFDATQFDVVKKVVIVFPVEFVFVGEDCAEYTGSDVIIDNCYIDKTNNYMWLNIFDNGYDDTSKTLVIQTRNFAFVNYNAAINLSGIEIKTFRWDSATEPALDPTTDNYVQSSETGFTGTFNPPFTTVISANLPYYFDLVYEKYINEILSYDSSQTAPLMFDYIMPVATVSGNNHQIIINYPSDLTKPNAVSQSTDIYSYQDSCYIDNVYKSCVIDDVAKTITIDFDDSFSLNQQIFVKVSIIDPLTYPENEGFSWSSNSNSKGEFIFTLSVNSGAAQYQTPNYLVDMFQTSGLVEQFTNMAITYQNTEVSTINYLQFSFDLASMSQRDYFVFEFQTENIYTGNSGTILGLTSGEKIPCSTNAGDDVYCIFETGSDTEPFKILVTGIPASTSGITINFLFENPTQTKDLAVKIYQYTGTSADTVFTGTVLKGKYTNPSIFTPTSGTYTYVTDTDSIFEIQGHLTETVDWQIQNPDVQIDNGSVSLLKLLLTENDVNYCNLSGVTEDSQTQINYLIDNQNNKLYAYIAYTHASQVASSGSFTISGIKCDYLPSTENIVLYNLNANSGTNVYQYSSLIDGAALETAQVLSGIFASHSALYSSYKAGQNGHLEFTFTDASTLTGQFTLNTEMIMTLEFTGTLFATSIDYCSVIGGISNSAFVNEPITCLKDGNGKWVIRNFDTLTNLQLLLEVTSFQSPSGVVTAQVAFYYNEYTYNSASTNGGTANLYQPFATDTITLTLDSMNTDSGTQYYVNPTINTALNAASNADSINIEFQITSPVAMADSGGNFVFLIAFPLFDAWGGNTADINSSTLTIQGNSATHTYTNSDATITYNDYNGYRSVQFTIPMTSVTDFNTADIAVSDNLIIGFDIKYTNIYDVISSDKEYQFLIFELQESSGGNKVTSYFETQKLQFELASSISVDSISYTPSTITELEINFQTNFALSPSGYRLVIEFTDATWENNIIQGTDDNKQSDYFPCICNINSGGNTQQICLRDLAYSNHHQQSIIITDLTASASDNIICYLPFLKTPTSINNWNLKAYLDKNPNYRYRVNQVQYKGFLFSSTSLVLTDSGTGSTNNPVINHAAIAGNTGSTVSHSISVTNIDGSGGPYVILEFYGDGVFEISNTNAFSGAGAADNRAYAYNNIMGIVMKYTGTLTAYSETVSGNVDLAEYLTASFSTFGAVYSSGNLEGSTTVTNSISPTLPISTTIYQTFYNANNYENLMGKYIVTLSNIQYNSFDINSALFLTIDTPATFNYCSATLYAANGVDSTQLSCYITATSPYVAKISYLIKDLTDISTSSKINVIFYGENPGSDIDLDFQVYKSYTDSSTYQLYAEASTETITIDTSYSADYYAQSNLNIYEFRPKIFGETKNPTRLIFKNNVAVDNSEYLTFYINHAAYDISGSVNPKCYVKEIQQSGAFIENLASCTFAAKTWTVQQPYNFNMDDVSGNTFYEIILATDDFSDFGVPNPDQKYYYEVALINSASTYLFYKNGEGYYYQGNNLINLNQFYYSSNEQSTQTYLFLNIAINQARVDADIQTSYLEFEFEGISISDFGAGSYEAGQEIQCGLSSTFTKYTADPICRLSKRHYKSINAILSVEYFGAFAANDALTIAFEDIILPTSLSEIKEFTIKVVYRQNDDQFEQIFKQLFLVDISAQSVTNSGAYTVTNPADTSYGAASQTYTVTISSWPEDTTTNNGDKIALFLEPETGIFKISDNDFTTLTYKLNSVSLTILYYNQVTGLVVFQPTALTGGNSYDLEIGSVRNPYLSELSDYQANPSFYVETFTDFEKVGKISLNYPADSVFTSSTAGNSISISTNKNWIGDQLVLIELLFTSDLANNKVIQEELSYYNLEFVTAGTEIIDCLKIEGEIQNYFTVCTVLDATNVRISGLGDIDFDTDQDLTIKLLVKMQANTQDIDIKLYNQDGTQFSSQSVTGISVPNYSATENLITKTQLFNRKFTKFYYEPIETKLYAGDTTEQLYLEFTSQNALVYSSSYQIELEFENSEFEVTNSGDESYLDCYFFTKNGDFDYGKPILASSCTYASGVYTIIAPYQDLPVGNYLLKISLSEFATAQSFDLPTVSGRNEILMTETSASSVTGTDILNTMVAFDSATILHQSLTSGYYDFPQIQVTPSVGVSTYSSSSEMKIVLEIDSNFYGEKAGYDTVFSDAGLDDFVSGSALGFVQNPSDATTECILQEGDLTNGLNFLYQVVMYPALTASTSYEFKFPKLYNPTSATLHPRVKIYIELCEAGDDYCYKLSEYEFLSYVEADNSTPSTGMTATIQDQGTDCIIQSTTCQFEINLAGQGSITSSHFVYFDWDNDEEGILEADVPTFTFTGFTTNYYKYLNTYELIPSATLTDPVSLAVSNNLNTQDYDSNIGVKKVVVMTGQKTTFIDSTITDLNLGNAAIALSAEYERVADSHYENIGSNAKMLLTVTNSAKIPAGGKMVLTLDSGGKLLPASENFGAYCYPGQNILQENGQTLLCYKSDTDEYTVEGFSEIASGTDFEIYFYVLQSDSGNPYLSFEALNEDGNQIYQITNIQNTVLIAVTTLDTVTDFSYTTDFRDEPIYSESWQPTQFKINVAGTTLSTIDLIRLTLPSTPNAWAFQSTGVNQYIQYLDGSDWITATFTQTTNILEISPHTDYPFPINSEITFQLFTTLEASNQNGVYRPAADLYRFEVEIEESSTVIETIYQDFQLPPLRDTNFEITAFQTHPGLDTPILLEYTLQEALSVGDEIWVEFTTNNGLFNEFADDLGGNAQSDELDCVEDGDVLGINGDANNYLKCYLVEGDSTNQEKAILKIIPSQAAAATTTIGVYVGGLTNPSNSNQGNTVVLSHRTSCRSDGLMCVISESSDFYETQGNPSTSTTTSYLSQTVGTVLDTSQSHTYKYYRGTNSISTADYVFYKQAFANHETTDNYSQNTQCTNSNGICIMFPKVHWILFSAATCSTGTTCSTTIGGMNNGWYAGDETCYIYALDSSTRDILVRDNIDYRYCEYTPISAGITTNVNATQSSQDEPAYTYWVRNFDNIMEFNILGLWYNNDVQSFGITRPGTAYFRTAQSDWSTSYDGKYCNATLSTTPLGSGEPLPYRFSCRVQSNQYINIKKLRKSTEDLDGWNYNISPQNYYLKIYVKLHIPENMASGNSGNFAIYAMKDTDFTTPSYYRSVAMGTVQIDVSAIDQPDLSIVDFNTLSFYDRKARLGDQIEYYMLLEPKTDPSDYIIDKLVFRLPEEYDYPALATIDNCKMIGKTSVDVTDCSLDRIDGQTFATMVPPASSWDDHAVKIIRITFQQQADLFTAPSLPGDFYNISLSMWSGPTLVEKTYTNMTSVLGEYLDVAFIVVDPGLDEETLNMFEFIFQTGDYSVQAGFQVESTTIWSRIHLNFESELGYENDLGTGFEQNQELGCVAKQGLTTSFTGRLTCYIDLGTSSEDKPEIIVQGYDEIDPLTDISILITGIKTLPSSKAVTVDIGVELVYVYLGEITAYIYDPTPAPTPDYTTAYTAAASATSATDAVTASGDLEVLGYSDYTFTLTAGASGIPADDYIAFQFPDDFFERFSDYSNVGCAEASEIYVFGVSNMIYLKPSSTIPANTQTTFTITNLINPAYQLSETVVITGFTYVGGDTLRKQEVTYEFYLTREILPCDIFTEVASSVSTYIGGQNEVTFEIEFMTGHPVPVNGAVSVFFPETYDINLLELGASCKIKDFDLDGAGGIPTCRIGTEKRVDLLLNGYELDQATLYSFEILGVTTLNIDSTGLEFTIASFYTDNIYKNKKICEINFDFPVLTPISSKVCDIISSASVLNTNSLSTYEFQFQCPEPIRADTNLQIQFPTEYKQNNNIPQELQCQSKNTGTLEQSNCDLIYGDSGEMILSVILQQIESQVKFTVIVQLYNPNLASLNYQFSAKFISKEFQYLTGVQENSQYISIYEESELIISDASQTNIKLLNLPKNAGEQAKYIFTIPPLQEKPSQVSQFNLQFPNSQKNIHTPLSFDAEIGSNIFCGVYISESYQESEFTYHSLLQLTQKNQENLEEIFEFQGVYVEVECGVVEDRVLAVYGIDVLYDQFDFADYYYSYVVSNVNNPGNYVSGDRFTLSYLIDGVLMWQHSEKLVYYISESAELVKMKSISVDDDNVKNNAVYEFELDAFNNIQQIINMGITVKLPSVYSDVVIYQADTKTCTLELSGVTLTAKCALYQLELFMWDLSNINLTDDIFKITINSLVNPILETSCEDLEETESYYQIKLINLDSNDIVYSTSTSVDDENCVQFYQNQFNIDNFGTSIVYPGQSYDFTITLEQPGDGLQIIPSSEINGIKFDPQIIKFDEFSDVTSTYKLKVRSDVNPGIYYITFSQSENSGDNFYSQILPFQIQVLSYSSTNSQPIITIQDVQKSTIGYPIKIPFKLSNYVSTTINLKVEIDENYNNYSSFIKFDTQSYTIDSSILEGYFEMTVLTATVPESVKLNFYIQSYYPNYHQLTESSKFITFSRTSNGMINPPSLYVSISGDDESEINEIGQQVFSLENPESGETGYIEENQYLNLIQQILPTIYEGYTTEILTNQASFQCLVSQDSYIYYTYTYQGSYKPEITDIINQNYSFGLGYGIISTKRNYLRNIDFEASFTIENLSGQSNYDMHLVAVSGLGYSELYTIQFKTDRLSYGIVFTIPILEIVDEADLIVAMSKTLRVTQDRLIIMRSQSELEREISNYESLESILINPKLYYEIALAPNKENDEIFPEEYGEYLANQESYQNYLKQLLPEFDQTRQVIWRQIRQTTPGMQIEPYQYKITSYTANIGLRLWEKGNVYGVIIETKQLDYDLYSNQIFRGTDEYNNALSSYRIYAGTTESDGSANLTFDDLVPNTSYTIYITVGGYLPYEPLVLYDDDKVRIFKITTPYNINLGYDVGYLEYVKQTDNDLYEALAKRYIQ</sequence>
<gene>
    <name evidence="2" type="ORF">PPERSA_03411</name>
</gene>
<accession>A0A0V0QBT0</accession>
<keyword evidence="1" id="KW-0732">Signal</keyword>
<dbReference type="OMA" id="FRINICD"/>
<evidence type="ECO:0000256" key="1">
    <source>
        <dbReference type="SAM" id="SignalP"/>
    </source>
</evidence>
<comment type="caution">
    <text evidence="2">The sequence shown here is derived from an EMBL/GenBank/DDBJ whole genome shotgun (WGS) entry which is preliminary data.</text>
</comment>
<dbReference type="Proteomes" id="UP000054937">
    <property type="component" value="Unassembled WGS sequence"/>
</dbReference>
<reference evidence="2 3" key="1">
    <citation type="journal article" date="2015" name="Sci. Rep.">
        <title>Genome of the facultative scuticociliatosis pathogen Pseudocohnilembus persalinus provides insight into its virulence through horizontal gene transfer.</title>
        <authorList>
            <person name="Xiong J."/>
            <person name="Wang G."/>
            <person name="Cheng J."/>
            <person name="Tian M."/>
            <person name="Pan X."/>
            <person name="Warren A."/>
            <person name="Jiang C."/>
            <person name="Yuan D."/>
            <person name="Miao W."/>
        </authorList>
    </citation>
    <scope>NUCLEOTIDE SEQUENCE [LARGE SCALE GENOMIC DNA]</scope>
    <source>
        <strain evidence="2">36N120E</strain>
    </source>
</reference>
<dbReference type="OrthoDB" id="290819at2759"/>